<proteinExistence type="predicted"/>
<dbReference type="AlphaFoldDB" id="A0A844CUQ7"/>
<evidence type="ECO:0000313" key="1">
    <source>
        <dbReference type="EMBL" id="MRU14420.1"/>
    </source>
</evidence>
<gene>
    <name evidence="1" type="ORF">FDP25_03140</name>
</gene>
<protein>
    <submittedName>
        <fullName evidence="1">Uncharacterized protein</fullName>
    </submittedName>
</protein>
<comment type="caution">
    <text evidence="1">The sequence shown here is derived from an EMBL/GenBank/DDBJ whole genome shotgun (WGS) entry which is preliminary data.</text>
</comment>
<organism evidence="1 2">
    <name type="scientific">Roseovarius bejariae</name>
    <dbReference type="NCBI Taxonomy" id="2576383"/>
    <lineage>
        <taxon>Bacteria</taxon>
        <taxon>Pseudomonadati</taxon>
        <taxon>Pseudomonadota</taxon>
        <taxon>Alphaproteobacteria</taxon>
        <taxon>Rhodobacterales</taxon>
        <taxon>Roseobacteraceae</taxon>
        <taxon>Roseovarius</taxon>
    </lineage>
</organism>
<reference evidence="1 2" key="1">
    <citation type="submission" date="2019-05" db="EMBL/GenBank/DDBJ databases">
        <title>Roseovarius bejariae sp. nov., a moderately halophylic bacterium isolated from a saline soil in Rambla Salada (Murcia).</title>
        <authorList>
            <person name="Castro D.J."/>
            <person name="Gomez-Altuve A."/>
            <person name="Reina J.C."/>
            <person name="Rodriguez M."/>
            <person name="Sampedro I."/>
            <person name="Llamas I."/>
            <person name="Martinez-Checa F."/>
        </authorList>
    </citation>
    <scope>NUCLEOTIDE SEQUENCE [LARGE SCALE GENOMIC DNA]</scope>
    <source>
        <strain evidence="1 2">A21</strain>
    </source>
</reference>
<sequence length="214" mass="25163">MALEWLTGSLIYSAVKDSVGGLLRYFKPMPPQQKIELRQKWKPRFEDHIRDHFAKKLRSDVIIRDVKRVDQYPETKEKEKGISAWFRLGLVGTYHRGILVAFDWNRLVDVGEGEFRFLDYDNDDQQTKDEALKVLQIGMIPFENIEDVDFEGDEYYGYPHIYCHFANRGEPYERVAYFTQNQLFDDSLPYHTEVVEAKAVRATSRKLGVNSPYI</sequence>
<keyword evidence="2" id="KW-1185">Reference proteome</keyword>
<dbReference type="Proteomes" id="UP000564704">
    <property type="component" value="Unassembled WGS sequence"/>
</dbReference>
<dbReference type="OrthoDB" id="7068747at2"/>
<accession>A0A844CUQ7</accession>
<name>A0A844CUQ7_9RHOB</name>
<evidence type="ECO:0000313" key="2">
    <source>
        <dbReference type="Proteomes" id="UP000564704"/>
    </source>
</evidence>
<dbReference type="EMBL" id="SZWE01000001">
    <property type="protein sequence ID" value="MRU14420.1"/>
    <property type="molecule type" value="Genomic_DNA"/>
</dbReference>